<dbReference type="Gene3D" id="3.40.1650.10">
    <property type="entry name" value="RbsD-like domain"/>
    <property type="match status" value="1"/>
</dbReference>
<dbReference type="GO" id="GO:0062193">
    <property type="term" value="F:D-ribose pyranase activity"/>
    <property type="evidence" value="ECO:0007669"/>
    <property type="project" value="UniProtKB-EC"/>
</dbReference>
<dbReference type="Pfam" id="PF05025">
    <property type="entry name" value="RbsD_FucU"/>
    <property type="match status" value="1"/>
</dbReference>
<evidence type="ECO:0000256" key="1">
    <source>
        <dbReference type="ARBA" id="ARBA00000223"/>
    </source>
</evidence>
<sequence>MLNGIPSILTGRVLAALDGMGHSDMVVIADAHFPAARLGVEVVELPGVTTPQAVRALRAVLPLDTGPDPAPRLTLMASADGRRQPVQRELAEALDLEPDAGAPDVLELDRAAFYTEAGAAQLILRTGELRAYGNALLRKGLAEPDESWRDR</sequence>
<comment type="catalytic activity">
    <reaction evidence="3">
        <text>alpha-L-fucose = beta-L-fucose</text>
        <dbReference type="Rhea" id="RHEA:25580"/>
        <dbReference type="ChEBI" id="CHEBI:42548"/>
        <dbReference type="ChEBI" id="CHEBI:42589"/>
        <dbReference type="EC" id="5.1.3.29"/>
    </reaction>
</comment>
<evidence type="ECO:0000313" key="4">
    <source>
        <dbReference type="EMBL" id="NNG35349.1"/>
    </source>
</evidence>
<dbReference type="GO" id="GO:0036373">
    <property type="term" value="F:L-fucose mutarotase activity"/>
    <property type="evidence" value="ECO:0007669"/>
    <property type="project" value="UniProtKB-EC"/>
</dbReference>
<dbReference type="InterPro" id="IPR023750">
    <property type="entry name" value="RbsD-like_sf"/>
</dbReference>
<dbReference type="EMBL" id="JABEND010000003">
    <property type="protein sequence ID" value="NNG35349.1"/>
    <property type="molecule type" value="Genomic_DNA"/>
</dbReference>
<evidence type="ECO:0000313" key="5">
    <source>
        <dbReference type="Proteomes" id="UP000562984"/>
    </source>
</evidence>
<dbReference type="InterPro" id="IPR007721">
    <property type="entry name" value="RbsD_FucU"/>
</dbReference>
<organism evidence="4 5">
    <name type="scientific">Nakamurella aerolata</name>
    <dbReference type="NCBI Taxonomy" id="1656892"/>
    <lineage>
        <taxon>Bacteria</taxon>
        <taxon>Bacillati</taxon>
        <taxon>Actinomycetota</taxon>
        <taxon>Actinomycetes</taxon>
        <taxon>Nakamurellales</taxon>
        <taxon>Nakamurellaceae</taxon>
        <taxon>Nakamurella</taxon>
    </lineage>
</organism>
<dbReference type="InterPro" id="IPR050443">
    <property type="entry name" value="RbsD/FucU_mutarotase"/>
</dbReference>
<accession>A0A849A420</accession>
<protein>
    <submittedName>
        <fullName evidence="4">Transport protein RbsD/FucU</fullName>
    </submittedName>
</protein>
<dbReference type="GO" id="GO:0042806">
    <property type="term" value="F:fucose binding"/>
    <property type="evidence" value="ECO:0007669"/>
    <property type="project" value="TreeGrafter"/>
</dbReference>
<keyword evidence="2" id="KW-0413">Isomerase</keyword>
<comment type="catalytic activity">
    <reaction evidence="1">
        <text>beta-D-ribopyranose = beta-D-ribofuranose</text>
        <dbReference type="Rhea" id="RHEA:25432"/>
        <dbReference type="ChEBI" id="CHEBI:27476"/>
        <dbReference type="ChEBI" id="CHEBI:47002"/>
        <dbReference type="EC" id="5.4.99.62"/>
    </reaction>
</comment>
<keyword evidence="5" id="KW-1185">Reference proteome</keyword>
<comment type="caution">
    <text evidence="4">The sequence shown here is derived from an EMBL/GenBank/DDBJ whole genome shotgun (WGS) entry which is preliminary data.</text>
</comment>
<dbReference type="PANTHER" id="PTHR31690">
    <property type="entry name" value="FUCOSE MUTAROTASE"/>
    <property type="match status" value="1"/>
</dbReference>
<dbReference type="AlphaFoldDB" id="A0A849A420"/>
<gene>
    <name evidence="4" type="ORF">HKD39_06405</name>
</gene>
<dbReference type="SUPFAM" id="SSF102546">
    <property type="entry name" value="RbsD-like"/>
    <property type="match status" value="1"/>
</dbReference>
<dbReference type="RefSeq" id="WP_171199055.1">
    <property type="nucleotide sequence ID" value="NZ_JABEND010000003.1"/>
</dbReference>
<evidence type="ECO:0000256" key="3">
    <source>
        <dbReference type="ARBA" id="ARBA00036324"/>
    </source>
</evidence>
<dbReference type="GO" id="GO:0006004">
    <property type="term" value="P:fucose metabolic process"/>
    <property type="evidence" value="ECO:0007669"/>
    <property type="project" value="TreeGrafter"/>
</dbReference>
<dbReference type="Proteomes" id="UP000562984">
    <property type="component" value="Unassembled WGS sequence"/>
</dbReference>
<dbReference type="PANTHER" id="PTHR31690:SF4">
    <property type="entry name" value="FUCOSE MUTAROTASE"/>
    <property type="match status" value="1"/>
</dbReference>
<reference evidence="4 5" key="1">
    <citation type="submission" date="2020-05" db="EMBL/GenBank/DDBJ databases">
        <title>Nakamurella sp. DB0629 isolated from air conditioner.</title>
        <authorList>
            <person name="Kim D.H."/>
            <person name="Kim D.-U."/>
        </authorList>
    </citation>
    <scope>NUCLEOTIDE SEQUENCE [LARGE SCALE GENOMIC DNA]</scope>
    <source>
        <strain evidence="4 5">DB0629</strain>
    </source>
</reference>
<evidence type="ECO:0000256" key="2">
    <source>
        <dbReference type="ARBA" id="ARBA00023235"/>
    </source>
</evidence>
<proteinExistence type="predicted"/>
<name>A0A849A420_9ACTN</name>